<keyword evidence="1 2" id="KW-0560">Oxidoreductase</keyword>
<dbReference type="GO" id="GO:0033721">
    <property type="term" value="F:aldehyde dehydrogenase (NADP+) activity"/>
    <property type="evidence" value="ECO:0007669"/>
    <property type="project" value="UniProtKB-EC"/>
</dbReference>
<dbReference type="Proteomes" id="UP000275777">
    <property type="component" value="Chromosome"/>
</dbReference>
<dbReference type="EC" id="1.2.1.4" evidence="2"/>
<evidence type="ECO:0000313" key="3">
    <source>
        <dbReference type="Proteomes" id="UP000275777"/>
    </source>
</evidence>
<sequence length="78" mass="7807">MADPRVKAVGFTGSRGGGLALCRLAQSRPEPIPVFAEMSSTNPVFLLPAALQARGEALAQGFVGSLTLGAGSSAPIPA</sequence>
<evidence type="ECO:0000256" key="1">
    <source>
        <dbReference type="ARBA" id="ARBA00023002"/>
    </source>
</evidence>
<proteinExistence type="predicted"/>
<dbReference type="Gene3D" id="3.40.605.10">
    <property type="entry name" value="Aldehyde Dehydrogenase, Chain A, domain 1"/>
    <property type="match status" value="1"/>
</dbReference>
<dbReference type="EMBL" id="LR134182">
    <property type="protein sequence ID" value="VEB43632.1"/>
    <property type="molecule type" value="Genomic_DNA"/>
</dbReference>
<dbReference type="AlphaFoldDB" id="A0A447TFG8"/>
<evidence type="ECO:0000313" key="2">
    <source>
        <dbReference type="EMBL" id="VEB43632.1"/>
    </source>
</evidence>
<name>A0A447TFG8_CHRVL</name>
<gene>
    <name evidence="2" type="primary">aldH_2</name>
    <name evidence="2" type="ORF">NCTC9695_04091</name>
</gene>
<dbReference type="InterPro" id="IPR016161">
    <property type="entry name" value="Ald_DH/histidinol_DH"/>
</dbReference>
<organism evidence="2 3">
    <name type="scientific">Chromobacterium violaceum</name>
    <dbReference type="NCBI Taxonomy" id="536"/>
    <lineage>
        <taxon>Bacteria</taxon>
        <taxon>Pseudomonadati</taxon>
        <taxon>Pseudomonadota</taxon>
        <taxon>Betaproteobacteria</taxon>
        <taxon>Neisseriales</taxon>
        <taxon>Chromobacteriaceae</taxon>
        <taxon>Chromobacterium</taxon>
    </lineage>
</organism>
<accession>A0A447TFG8</accession>
<protein>
    <submittedName>
        <fullName evidence="2">NADP-dependent fatty aldehyde dehydrogenase</fullName>
        <ecNumber evidence="2">1.2.1.4</ecNumber>
    </submittedName>
</protein>
<dbReference type="SUPFAM" id="SSF53720">
    <property type="entry name" value="ALDH-like"/>
    <property type="match status" value="1"/>
</dbReference>
<reference evidence="2 3" key="1">
    <citation type="submission" date="2018-12" db="EMBL/GenBank/DDBJ databases">
        <authorList>
            <consortium name="Pathogen Informatics"/>
        </authorList>
    </citation>
    <scope>NUCLEOTIDE SEQUENCE [LARGE SCALE GENOMIC DNA]</scope>
    <source>
        <strain evidence="2 3">NCTC9695</strain>
    </source>
</reference>
<dbReference type="InterPro" id="IPR016162">
    <property type="entry name" value="Ald_DH_N"/>
</dbReference>